<sequence length="121" mass="13350">MRYLMILTVLATCISGCSSSKESPAPSKQEVWNYKEGYIISKSDHKVLVVKNTKAEDISKKSVQQLLDEVKPDAAWITVKNNGEYDSLAIGDKVSIVNDGMINQSYPAQATALKISRINTK</sequence>
<name>A0ABT1YKZ1_9BACL</name>
<accession>A0ABT1YKZ1</accession>
<dbReference type="EMBL" id="JANQBD010000016">
    <property type="protein sequence ID" value="MCR8633861.1"/>
    <property type="molecule type" value="Genomic_DNA"/>
</dbReference>
<dbReference type="InterPro" id="IPR012340">
    <property type="entry name" value="NA-bd_OB-fold"/>
</dbReference>
<protein>
    <submittedName>
        <fullName evidence="1">YobA family protein</fullName>
    </submittedName>
</protein>
<gene>
    <name evidence="1" type="ORF">NV381_21985</name>
</gene>
<reference evidence="1 2" key="1">
    <citation type="submission" date="2022-08" db="EMBL/GenBank/DDBJ databases">
        <title>Paenibacillus endoradicis sp. nov., Paenibacillus radicibacter sp. nov and Paenibacillus pararadicis sp. nov., three cold-adapted plant growth-promoting bacteria isolated from root of Larix gmelinii in Great Khingan.</title>
        <authorList>
            <person name="Xue H."/>
        </authorList>
    </citation>
    <scope>NUCLEOTIDE SEQUENCE [LARGE SCALE GENOMIC DNA]</scope>
    <source>
        <strain evidence="1 2">N5-1-1-5</strain>
    </source>
</reference>
<dbReference type="Pfam" id="PF11518">
    <property type="entry name" value="DUF3221"/>
    <property type="match status" value="1"/>
</dbReference>
<evidence type="ECO:0000313" key="2">
    <source>
        <dbReference type="Proteomes" id="UP001300012"/>
    </source>
</evidence>
<evidence type="ECO:0000313" key="1">
    <source>
        <dbReference type="EMBL" id="MCR8633861.1"/>
    </source>
</evidence>
<proteinExistence type="predicted"/>
<comment type="caution">
    <text evidence="1">The sequence shown here is derived from an EMBL/GenBank/DDBJ whole genome shotgun (WGS) entry which is preliminary data.</text>
</comment>
<dbReference type="Proteomes" id="UP001300012">
    <property type="component" value="Unassembled WGS sequence"/>
</dbReference>
<dbReference type="Gene3D" id="2.40.50.140">
    <property type="entry name" value="Nucleic acid-binding proteins"/>
    <property type="match status" value="1"/>
</dbReference>
<organism evidence="1 2">
    <name type="scientific">Paenibacillus radicis</name>
    <name type="common">ex Xue et al. 2023</name>
    <dbReference type="NCBI Taxonomy" id="2972489"/>
    <lineage>
        <taxon>Bacteria</taxon>
        <taxon>Bacillati</taxon>
        <taxon>Bacillota</taxon>
        <taxon>Bacilli</taxon>
        <taxon>Bacillales</taxon>
        <taxon>Paenibacillaceae</taxon>
        <taxon>Paenibacillus</taxon>
    </lineage>
</organism>
<keyword evidence="2" id="KW-1185">Reference proteome</keyword>
<dbReference type="RefSeq" id="WP_258215423.1">
    <property type="nucleotide sequence ID" value="NZ_JANQBD010000016.1"/>
</dbReference>
<dbReference type="InterPro" id="IPR021598">
    <property type="entry name" value="DUF3221"/>
</dbReference>